<reference evidence="8 9" key="1">
    <citation type="journal article" date="2022" name="Nat. Ecol. Evol.">
        <title>A masculinizing supergene underlies an exaggerated male reproductive morph in a spider.</title>
        <authorList>
            <person name="Hendrickx F."/>
            <person name="De Corte Z."/>
            <person name="Sonet G."/>
            <person name="Van Belleghem S.M."/>
            <person name="Kostlbacher S."/>
            <person name="Vangestel C."/>
        </authorList>
    </citation>
    <scope>NUCLEOTIDE SEQUENCE [LARGE SCALE GENOMIC DNA]</scope>
    <source>
        <strain evidence="8">W744_W776</strain>
    </source>
</reference>
<dbReference type="InterPro" id="IPR058687">
    <property type="entry name" value="Ig_NPHP4_1st"/>
</dbReference>
<evidence type="ECO:0000259" key="4">
    <source>
        <dbReference type="Pfam" id="PF26186"/>
    </source>
</evidence>
<evidence type="ECO:0008006" key="10">
    <source>
        <dbReference type="Google" id="ProtNLM"/>
    </source>
</evidence>
<dbReference type="GO" id="GO:0097730">
    <property type="term" value="C:non-motile cilium"/>
    <property type="evidence" value="ECO:0007669"/>
    <property type="project" value="InterPro"/>
</dbReference>
<dbReference type="InterPro" id="IPR058685">
    <property type="entry name" value="Ig_NPHP4_4th"/>
</dbReference>
<evidence type="ECO:0000259" key="2">
    <source>
        <dbReference type="Pfam" id="PF26015"/>
    </source>
</evidence>
<accession>A0AAV6UFU8</accession>
<dbReference type="Pfam" id="PF26173">
    <property type="entry name" value="NPHP4_SK"/>
    <property type="match status" value="1"/>
</dbReference>
<feature type="region of interest" description="Disordered" evidence="1">
    <location>
        <begin position="1"/>
        <end position="20"/>
    </location>
</feature>
<comment type="caution">
    <text evidence="8">The sequence shown here is derived from an EMBL/GenBank/DDBJ whole genome shotgun (WGS) entry which is preliminary data.</text>
</comment>
<evidence type="ECO:0000313" key="9">
    <source>
        <dbReference type="Proteomes" id="UP000827092"/>
    </source>
</evidence>
<dbReference type="InterPro" id="IPR029775">
    <property type="entry name" value="NPHP4"/>
</dbReference>
<dbReference type="GO" id="GO:1904491">
    <property type="term" value="P:protein localization to ciliary transition zone"/>
    <property type="evidence" value="ECO:0007669"/>
    <property type="project" value="TreeGrafter"/>
</dbReference>
<dbReference type="PANTHER" id="PTHR31043:SF3">
    <property type="entry name" value="NEPHROCYSTIN-4"/>
    <property type="match status" value="1"/>
</dbReference>
<feature type="domain" description="NPHP4 SK-like" evidence="3">
    <location>
        <begin position="848"/>
        <end position="908"/>
    </location>
</feature>
<evidence type="ECO:0000259" key="3">
    <source>
        <dbReference type="Pfam" id="PF26173"/>
    </source>
</evidence>
<dbReference type="InterPro" id="IPR058764">
    <property type="entry name" value="NPHP4_SK"/>
</dbReference>
<proteinExistence type="predicted"/>
<evidence type="ECO:0000259" key="5">
    <source>
        <dbReference type="Pfam" id="PF26187"/>
    </source>
</evidence>
<evidence type="ECO:0000313" key="8">
    <source>
        <dbReference type="EMBL" id="KAG8182995.1"/>
    </source>
</evidence>
<gene>
    <name evidence="8" type="ORF">JTE90_027480</name>
</gene>
<dbReference type="Pfam" id="PF26015">
    <property type="entry name" value="Ig_NPH4_3rd"/>
    <property type="match status" value="1"/>
</dbReference>
<feature type="domain" description="NPHP4 Ig-like" evidence="7">
    <location>
        <begin position="914"/>
        <end position="1063"/>
    </location>
</feature>
<dbReference type="GO" id="GO:0097546">
    <property type="term" value="C:ciliary base"/>
    <property type="evidence" value="ECO:0007669"/>
    <property type="project" value="TreeGrafter"/>
</dbReference>
<feature type="domain" description="NPHP4 Ig-like" evidence="6">
    <location>
        <begin position="1071"/>
        <end position="1155"/>
    </location>
</feature>
<protein>
    <recommendedName>
        <fullName evidence="10">Nephrocystin-4</fullName>
    </recommendedName>
</protein>
<dbReference type="InterPro" id="IPR058686">
    <property type="entry name" value="Ig_NPHP4_3rd"/>
</dbReference>
<name>A0AAV6UFU8_9ARAC</name>
<dbReference type="InterPro" id="IPR058688">
    <property type="entry name" value="Ig_NPHP4_2nd"/>
</dbReference>
<dbReference type="EMBL" id="JAFNEN010000437">
    <property type="protein sequence ID" value="KAG8182995.1"/>
    <property type="molecule type" value="Genomic_DNA"/>
</dbReference>
<keyword evidence="9" id="KW-1185">Reference proteome</keyword>
<feature type="domain" description="NPHP4 Ig-like" evidence="2">
    <location>
        <begin position="1168"/>
        <end position="1250"/>
    </location>
</feature>
<dbReference type="PANTHER" id="PTHR31043">
    <property type="entry name" value="NEPHROCYSTIN-4"/>
    <property type="match status" value="1"/>
</dbReference>
<dbReference type="GO" id="GO:0035869">
    <property type="term" value="C:ciliary transition zone"/>
    <property type="evidence" value="ECO:0007669"/>
    <property type="project" value="TreeGrafter"/>
</dbReference>
<sequence length="1349" mass="152106">MSKILRVESLPPSRERKSDLPSSFKTFHVKLQSIEGLKEPNDSVDFHIQALLFDQKYGNFVGSCWKGMTVQNEFSQIHFNQNFYFYTSIPAKDLVLVIELVAPSEVPNCEKSCGWMFLPLLNSEEEESEDDSPMYYKVPLVHGSPISLIPSEDVRKKAKKKKKEKPDPILKKTGLEISLLQAPFLSILQLSHLVPENVIIDASTQIPGLSSLARDASFSLKPQLQGCLTFLLERLCVRMASPRSDVDKVVLDKFQMHQAIATTELVDPKVAKGGIALPEKGAIVQRRLQVGVHNGYCFIQDPDIYHLHVEPSSTPAHSKSLRRASSMGSLSVSRHDCLVVRSDIKLSEVPDDPSILIVFLLEYVISLPDPKEEKKHLPSSLNKRRTANIAIVWGSCRLGTLKEDPSQSIELTCDPSTSPHRILFLSTQQQFEISFSAFSLLKQNKNLSNSYPFANHSSDLNSSGKSEESSRLSYFRPILKNSTPKHKSVADIPMAVEQNDNSKKMSSKTIPRRNENNMALQEVTLVSSSLPVVPPQLHSFPLVSGETFKTFTKLYWDKLQPVLDHNGKPAFLIDTSVPYTIDADIEFNCPPQKNECAINILALSGLSEHFETPPEIFLTFQFYRFLPLRSESLLLKPLSDDESYPKNSQVYAFHKLDDRGKMPGFQVAYNVDPTELNKGEYRSFLHYLMKQTLFVDLWNGQSLLYVGTAALPLKYFCRQVKEAVVCNLELDIVNCEYPDDSLGQGHTPTKPFSGKLHLQVSSIRHPLSSKALDILEEPYFIAEENDVSNSLVIKSKADENSTGKPSAIVFQARRIAETNKELSRLLSNRCVVNNSNTMAPDPQLTEERRRKLARMEAVRKLEQNQDDKDISSAGDGMQFFFKERQKDLLSIQSYIEKNKSEIIQSFLHSSVTSHKTIYPTVGSKTFFEFVIENPFPEEKQIEVVWKCPDLCIVDDLKMWQALRTLHGMSQKVEPLPLSNSSQDIRSLTLQPQQKIHVPFTYECSSLQSSQLELFKTASGHNFSTDVLSSIPAHNTMDSCFKVRFLTDDQKLLAVLNLKVQPLPPNVTHTFKFLSMEHSMFQKSIQVNGDFNANAKFTVKCLHPEVICSIQDAQSLDDRVTVHIKAPTKSSGKSTEFYVFIYKNQMAPAQTWSISVRPLQRIDLSCVAGQMTRSSLLVRGTHATNLVRCSSSSKELLLHPSEPFVLSPFAVQELSMNARCLMPGTKYFQITMVNQSLDQILQSWLLVLSCQKPSVTKAFQVHLSVGKETAKRITYVNPYPSDRSFTLHCTHPELLQLREHSILVAAGGSCILGLYFVPQEYARTETVFLYLNDSVTDTTKEAYCVRVVCQ</sequence>
<dbReference type="Pfam" id="PF26187">
    <property type="entry name" value="Ig_NPHP4_4th"/>
    <property type="match status" value="1"/>
</dbReference>
<dbReference type="Pfam" id="PF26186">
    <property type="entry name" value="NPHP4_C2_3rd"/>
    <property type="match status" value="1"/>
</dbReference>
<evidence type="ECO:0000256" key="1">
    <source>
        <dbReference type="SAM" id="MobiDB-lite"/>
    </source>
</evidence>
<organism evidence="8 9">
    <name type="scientific">Oedothorax gibbosus</name>
    <dbReference type="NCBI Taxonomy" id="931172"/>
    <lineage>
        <taxon>Eukaryota</taxon>
        <taxon>Metazoa</taxon>
        <taxon>Ecdysozoa</taxon>
        <taxon>Arthropoda</taxon>
        <taxon>Chelicerata</taxon>
        <taxon>Arachnida</taxon>
        <taxon>Araneae</taxon>
        <taxon>Araneomorphae</taxon>
        <taxon>Entelegynae</taxon>
        <taxon>Araneoidea</taxon>
        <taxon>Linyphiidae</taxon>
        <taxon>Erigoninae</taxon>
        <taxon>Oedothorax</taxon>
    </lineage>
</organism>
<dbReference type="Proteomes" id="UP000827092">
    <property type="component" value="Unassembled WGS sequence"/>
</dbReference>
<dbReference type="Pfam" id="PF26189">
    <property type="entry name" value="Ig_NPHP4_2nd"/>
    <property type="match status" value="1"/>
</dbReference>
<dbReference type="GO" id="GO:0036064">
    <property type="term" value="C:ciliary basal body"/>
    <property type="evidence" value="ECO:0007669"/>
    <property type="project" value="TreeGrafter"/>
</dbReference>
<dbReference type="Pfam" id="PF26190">
    <property type="entry name" value="Ig_NPHP4_1st"/>
    <property type="match status" value="1"/>
</dbReference>
<feature type="domain" description="NPHP4 C2-like" evidence="4">
    <location>
        <begin position="555"/>
        <end position="742"/>
    </location>
</feature>
<evidence type="ECO:0000259" key="7">
    <source>
        <dbReference type="Pfam" id="PF26190"/>
    </source>
</evidence>
<evidence type="ECO:0000259" key="6">
    <source>
        <dbReference type="Pfam" id="PF26189"/>
    </source>
</evidence>
<dbReference type="InterPro" id="IPR058765">
    <property type="entry name" value="NPHP4_C2-like"/>
</dbReference>
<feature type="domain" description="NPHP4 Ig-like" evidence="5">
    <location>
        <begin position="1256"/>
        <end position="1349"/>
    </location>
</feature>
<dbReference type="GO" id="GO:0090090">
    <property type="term" value="P:negative regulation of canonical Wnt signaling pathway"/>
    <property type="evidence" value="ECO:0007669"/>
    <property type="project" value="InterPro"/>
</dbReference>